<dbReference type="Gene3D" id="2.60.40.10">
    <property type="entry name" value="Immunoglobulins"/>
    <property type="match status" value="8"/>
</dbReference>
<feature type="region of interest" description="Disordered" evidence="1">
    <location>
        <begin position="1820"/>
        <end position="1842"/>
    </location>
</feature>
<dbReference type="Pfam" id="PF17803">
    <property type="entry name" value="Cadherin_4"/>
    <property type="match status" value="10"/>
</dbReference>
<feature type="domain" description="RapA2 cadherin-like" evidence="3">
    <location>
        <begin position="3076"/>
        <end position="3176"/>
    </location>
</feature>
<feature type="domain" description="RapA2 cadherin-like" evidence="3">
    <location>
        <begin position="2677"/>
        <end position="2779"/>
    </location>
</feature>
<organism evidence="4 5">
    <name type="scientific">Piscinibacter gummiphilus</name>
    <dbReference type="NCBI Taxonomy" id="946333"/>
    <lineage>
        <taxon>Bacteria</taxon>
        <taxon>Pseudomonadati</taxon>
        <taxon>Pseudomonadota</taxon>
        <taxon>Betaproteobacteria</taxon>
        <taxon>Burkholderiales</taxon>
        <taxon>Sphaerotilaceae</taxon>
        <taxon>Piscinibacter</taxon>
    </lineage>
</organism>
<feature type="compositionally biased region" description="Polar residues" evidence="1">
    <location>
        <begin position="1832"/>
        <end position="1842"/>
    </location>
</feature>
<dbReference type="InterPro" id="IPR040853">
    <property type="entry name" value="RapA2_cadherin-like"/>
</dbReference>
<dbReference type="KEGG" id="rgu:A4W93_18330"/>
<dbReference type="InterPro" id="IPR025592">
    <property type="entry name" value="DUF4347"/>
</dbReference>
<dbReference type="Pfam" id="PF14252">
    <property type="entry name" value="DUF4347"/>
    <property type="match status" value="1"/>
</dbReference>
<dbReference type="EMBL" id="CP015118">
    <property type="protein sequence ID" value="ARN21695.1"/>
    <property type="molecule type" value="Genomic_DNA"/>
</dbReference>
<evidence type="ECO:0000259" key="3">
    <source>
        <dbReference type="Pfam" id="PF17803"/>
    </source>
</evidence>
<evidence type="ECO:0000256" key="1">
    <source>
        <dbReference type="SAM" id="MobiDB-lite"/>
    </source>
</evidence>
<dbReference type="InterPro" id="IPR010221">
    <property type="entry name" value="VCBS_dom"/>
</dbReference>
<feature type="region of interest" description="Disordered" evidence="1">
    <location>
        <begin position="3725"/>
        <end position="3768"/>
    </location>
</feature>
<dbReference type="OrthoDB" id="6091599at2"/>
<feature type="domain" description="DUF4347" evidence="2">
    <location>
        <begin position="64"/>
        <end position="227"/>
    </location>
</feature>
<feature type="region of interest" description="Disordered" evidence="1">
    <location>
        <begin position="1284"/>
        <end position="1304"/>
    </location>
</feature>
<feature type="domain" description="RapA2 cadherin-like" evidence="3">
    <location>
        <begin position="3467"/>
        <end position="3555"/>
    </location>
</feature>
<proteinExistence type="predicted"/>
<evidence type="ECO:0000313" key="5">
    <source>
        <dbReference type="Proteomes" id="UP000193427"/>
    </source>
</evidence>
<dbReference type="STRING" id="946333.A4W93_18330"/>
<feature type="domain" description="RapA2 cadherin-like" evidence="3">
    <location>
        <begin position="2109"/>
        <end position="2206"/>
    </location>
</feature>
<sequence length="3768" mass="379359">MAVSSPRARHPFRPQACALALEPRILFDGAAAVAAADTHPAAEHHDTAAPQPDAPPVGAPPRTLVVFDSRVSGREALAAGVSPGAEVLVLQPGDDGLAAISARLAAMGEVEAVQIFSHGAAGQLQIGDQAITSETAGVVQAQFERWRDHLAPGADVQLYGCRIGAGPEGQALVDDLARWTGADVGASDDNTGAPAAGGDWDLEVTHGTLDQPLALSAGARAAFTGLLADADPTVSLGSAGQDVLIGDTFTFNVDFRNASTQEGYAPFINLFLPSTGRDGDDGLAFVSASTLGQNLVARTVTFDAAGQAVHPLARDGTGAPVVLDAATYGLRPGDQLVVLQLPYASISRDQPAISVQVTMSLSPLADTSLSNASPDLTLRVGSGFELGNDALANPTQDPSLTGATTQAFVVHPTAVTLTQVVDAPDGKTATGPNYSRTLVVTATPAPGQTLTDVLVTQPLPTDIEVTSIVPAAGGRIASITLADGRVITQAAAIDAAIARDGIFLSAFTVAYDTVAAATDTVVHFHVPETGASGQPVLDPTTGNAVTIVVGPTTATGQWTPLDPRDVTAPATTIDVSGTGTATQFEARSIVVDKAVSIQTDAGRPGLTPGDTLNYTLTLTLSDYFAFGKDFFHNGQFVVNDLLADGQTVVGTPTLTVTVDGETRTLVLNRTLVPQADGSTALAFDIAQSILDATHDTRGWLNGDLAFDSQRDGAVLAVISYAALVGQAYTPPAGNPHNEINEGDSVGNSATVNASVLEDKFNLTGSVQTDTDAVTQTIATRTVDIALAAVNGATPGSAELRPGDTVTFRLSYDLVTGDYEQFTLTAYLPQPLLDASGITWSQGGGTGQWALGAGNTNPGPIVGVASGPGNSVVFDFGSFATADVNGSRIEVEFTLRVGDQPFADRRALDVLVQSSQTTTLAHLPLVSADTVVINSVAEPSLDIRHGVVSATHGTVTGTTGTWAAPGAGGVPFGGALTDLAAVEGSVTGIDGGDVLRLATAIENSGGGGAFDVTASVNLPAGFGFVGGSLAGANLQVWRGDGVQLVAGVDFSVSGNQVTFLDPGGVASLQAGRAGTAADTSGANLVVITCDVVVDGGIEASRTLQSTAVLSRYASVDGGADFTPTDLDDLADAQVASPELRLVFAGGSLDDGDSSAPHTTGSNLVVGERMRYDIVVTLPEGSTRSLRVDDLVPAGLRLDTTFNGGLGYQLITTTTGSAALAADFGGVVTVGGIAATSGTLGADGAGARFTFTASAATADNVVGNNSFVIRVQLVASNVIANQSGRTRQNDGALVHADPDGDTPNGSVPVDRTAAVTGGRPVVTVQEPTLQVSQALLSDPQLGGYDQGDPVEFSITLTNPGGSADFSAFDITLVDNLPTQLSNYTLLGVTYLNGATAHGGPDFEIAGGQLRSVAGADIDVAKGGSIVIRVSGVVNATAAGGTTIANTATVRWTSLDGVDGGERTGADGPLAGGSLNDYQRASTAGIPIAHGVLLARVGGLPDTAAANPTTDPLETVAVGEVVRYRAVVLVPEGSNPNYRIRVELANGLEFVTPDAIANTVRIGFGANNGGLVSDANLIVGGTLAFTGNQDSPQAQALPADLSGPAPDGVFDPSRITVVTNADGSQTITFDLGNVTNHDGADADLEGVVLEFNTRVRNQASNVAGVELGARVVEQVNGTDRGVSATVVERVVEPHFTGLDKLVTAFDPNTGGTTGQATVQVGFRQDGTLPAYDVRLADGFAGGTGYTLVSLSIDGVVYAPGALPAGVTVATSDAGGVTLDFARLDVGTQVQAVYRVDVPNGTPVASSDATLTWSSLPETFTSWGGSAVGPDGTVTGERTGSGTGPNTYVLREGAGLGVIAGTLWNDTASATGSATPDGPGLAGQTVTLTWAGADGDLGTAADNRTFTAVTDTNGRYHFGVLAAGTFAIDTPTGTVSYPQPVGDLRVRIDSDGGSAPGRIVVSLGEGATGTADAGYVERNDAPVNHLPSPASGLEDVPLPIPGLSVSDVDADRDPVTGDRAVQVTLEAGRGTLSLSATPSGVTVGGANTATLVLTGTVADVNLALANLVYLGLPNLNGADTLRMTTRDQGNFGDADGDGVPGEPVDDNLTDTDTLQITLAAVNDAPTGVGDTATAVEAGGAANGRPGTDPRGNLLDNDLDVDIATNADRLAVTSIGLQGGVPPVTVPAGGAVVIAGLYGRLDVGADGAYQYIVDNTLAAVQALRTSGQTLVERFDYVLADLAGATGGATLTVTLQGSNDNPVGQNDTGIAVEAGGVANGSGGANATGNVLANDTDVDSVANGETAVVSGVRTLREATSGAYAPVTAGSTSASGAASVTGTYGTLFIGADGSYRYEVDNTKTAVQRLVAGDTLREYFSYVITDAGGLNDVAELAITIQGTNDNPVASDDQATAQAASTNGNAQESNPSGNVILFPSRPGPIDQAGGNGVDLDVDRADRPSSRLVVTGVRDGAENAGGVLATVAGGTTSANGTVVTGQYGTLRIGADGSTTYDVDSTNAAVLALPAGNTLTDTFTYEITDTAGLTDRAQIVITVRGVNDPPVAQTVVAQAVERGGVANGTAGVDPAGDATVNSFDPDGDPLTLTFVRAGARADGGTDVAVVPGQPTVVTGTYGTLTILSDGSFGYTVHNADPRVEALRDAGDLLVERFTFTVDDGQGEVDQSEIVVLIHGRNDTPAAADDTGTAVEAGGAGNASAGVDPVGNVFDNDVDADGGEVPGDPVDYGETRAVTAVRTGPEAGTGTTGTVGAALRGTYGWLTLDADGRYSYRLDNTMADVQALRGPQDTLSDTFTYTLADTDGTTDSATLTLTVRGANDTPVARDDTSAAVEAGGIGNGTPGSPASGNVLANDSDVDTHGETLAVNGIARANGVPGTVGVSLRGEHGTLTIQADGSYTYVVDDTDPAVQALRTVANQLRDSFRYTVTDAAGATAGAQLSILIRGRNDDPVAADDVGVAREAGGTANGTTGTDPAGNLLANDTDVDAGDSKVVDGVRTGGTSGAGGFTTVSGATAVTGTYGTLTVNADGSYTYALDNTLATVQALKPGDLLQDVFSYRMHDRAGASSLAQLTLAIRGAWDAPVAHTDGAYAVAALDPGSIGIDPSGNVLANDTDVDAGDTLAVTGIREGSEAAGGASSAVPAGTTGADGTVVSGQYGDLVIGADGSFTFHVDSNNPTIQALGPLGFVTQRFTYQVTDRGGLADAAELVILIRGRNGAPVAVADTGTAIEAGGLANADPGAPAGGNVLANDTDVEGDPLTVSDVRTAGATGVLGTPLRGLYGDLTLAADGTWTYTVDDTLAAVQALRVSGQTVTDVFTYTVKDLWGATAEGRLDVVVDGRNDTPVATDDTATAVEAGGVANGTAGTDPAGNVLANDTDVDGAANGETKQVIDVAGPDGRTALAGQALAGAYGRLVLDADGGYLYELDNTLPAVQALRTAGDTLVEVFTYRMRDTAGAVSEARLTITVQGADDTPVATDDTAVASDQTPSPQVTGSVLPNDTDVDAGDTLLVVGVRPGAEGDAGAMGPVGQALAGRYGTLEIHADGTYTYRIDLANPEVLAAAGLGQVLQDVFTYQVADRAGATDQAELVIHLDIAAPYVPPPAPPRGDDGPHVPAVDPVTTSPSTSLPDVTPVVFVGPVVSRQSLEDSLSGWRSDGTRIDLVSTRWLPPVSLGAGLGLVPGQQVHAVVEQSSADAELDIDVLLGRPGRVSLSADGLLADPSPFTPDPAGLLRGPATAPGLSAQLQEAARRQNPLGRGSTPRP</sequence>
<keyword evidence="5" id="KW-1185">Reference proteome</keyword>
<feature type="domain" description="RapA2 cadherin-like" evidence="3">
    <location>
        <begin position="2816"/>
        <end position="2907"/>
    </location>
</feature>
<evidence type="ECO:0000259" key="2">
    <source>
        <dbReference type="Pfam" id="PF14252"/>
    </source>
</evidence>
<reference evidence="4 5" key="1">
    <citation type="submission" date="2016-04" db="EMBL/GenBank/DDBJ databases">
        <title>Complete genome sequence of natural rubber-degrading, novel Gram-negative bacterium, Rhizobacter gummiphilus strain NS21.</title>
        <authorList>
            <person name="Tabata M."/>
            <person name="Kasai D."/>
            <person name="Fukuda M."/>
        </authorList>
    </citation>
    <scope>NUCLEOTIDE SEQUENCE [LARGE SCALE GENOMIC DNA]</scope>
    <source>
        <strain evidence="4 5">NS21</strain>
    </source>
</reference>
<dbReference type="NCBIfam" id="NF012211">
    <property type="entry name" value="tand_rpt_95"/>
    <property type="match status" value="1"/>
</dbReference>
<gene>
    <name evidence="4" type="ORF">A4W93_18330</name>
</gene>
<protein>
    <submittedName>
        <fullName evidence="4">Adhesin</fullName>
    </submittedName>
</protein>
<dbReference type="Proteomes" id="UP000193427">
    <property type="component" value="Chromosome"/>
</dbReference>
<accession>A0A1W6LBQ1</accession>
<dbReference type="Gene3D" id="2.60.40.740">
    <property type="match status" value="1"/>
</dbReference>
<name>A0A1W6LBQ1_9BURK</name>
<feature type="domain" description="RapA2 cadherin-like" evidence="3">
    <location>
        <begin position="2243"/>
        <end position="2349"/>
    </location>
</feature>
<feature type="domain" description="RapA2 cadherin-like" evidence="3">
    <location>
        <begin position="2541"/>
        <end position="2638"/>
    </location>
</feature>
<dbReference type="RefSeq" id="WP_085751990.1">
    <property type="nucleotide sequence ID" value="NZ_BSPR01000011.1"/>
</dbReference>
<feature type="region of interest" description="Disordered" evidence="1">
    <location>
        <begin position="37"/>
        <end position="61"/>
    </location>
</feature>
<feature type="region of interest" description="Disordered" evidence="1">
    <location>
        <begin position="3485"/>
        <end position="3505"/>
    </location>
</feature>
<feature type="domain" description="RapA2 cadherin-like" evidence="3">
    <location>
        <begin position="3213"/>
        <end position="3300"/>
    </location>
</feature>
<feature type="compositionally biased region" description="Polar residues" evidence="1">
    <location>
        <begin position="3494"/>
        <end position="3504"/>
    </location>
</feature>
<feature type="domain" description="RapA2 cadherin-like" evidence="3">
    <location>
        <begin position="2944"/>
        <end position="3040"/>
    </location>
</feature>
<dbReference type="InterPro" id="IPR013783">
    <property type="entry name" value="Ig-like_fold"/>
</dbReference>
<evidence type="ECO:0000313" key="4">
    <source>
        <dbReference type="EMBL" id="ARN21695.1"/>
    </source>
</evidence>
<dbReference type="NCBIfam" id="TIGR01965">
    <property type="entry name" value="VCBS_repeat"/>
    <property type="match status" value="11"/>
</dbReference>
<feature type="domain" description="RapA2 cadherin-like" evidence="3">
    <location>
        <begin position="3339"/>
        <end position="3430"/>
    </location>
</feature>